<evidence type="ECO:0000313" key="1">
    <source>
        <dbReference type="EMBL" id="OBA85411.1"/>
    </source>
</evidence>
<protein>
    <submittedName>
        <fullName evidence="1">Uncharacterized protein</fullName>
    </submittedName>
</protein>
<comment type="caution">
    <text evidence="1">The sequence shown here is derived from an EMBL/GenBank/DDBJ whole genome shotgun (WGS) entry which is preliminary data.</text>
</comment>
<dbReference type="EMBL" id="LZSF01000179">
    <property type="protein sequence ID" value="OBA85411.1"/>
    <property type="molecule type" value="Genomic_DNA"/>
</dbReference>
<reference evidence="1 2" key="1">
    <citation type="submission" date="2016-06" db="EMBL/GenBank/DDBJ databases">
        <authorList>
            <person name="Kjaerup R.B."/>
            <person name="Dalgaard T.S."/>
            <person name="Juul-Madsen H.R."/>
        </authorList>
    </citation>
    <scope>NUCLEOTIDE SEQUENCE [LARGE SCALE GENOMIC DNA]</scope>
    <source>
        <strain evidence="1 2">1199456.5</strain>
    </source>
</reference>
<organism evidence="1 2">
    <name type="scientific">Mycolicibacterium mucogenicum</name>
    <name type="common">Mycobacterium mucogenicum</name>
    <dbReference type="NCBI Taxonomy" id="56689"/>
    <lineage>
        <taxon>Bacteria</taxon>
        <taxon>Bacillati</taxon>
        <taxon>Actinomycetota</taxon>
        <taxon>Actinomycetes</taxon>
        <taxon>Mycobacteriales</taxon>
        <taxon>Mycobacteriaceae</taxon>
        <taxon>Mycolicibacterium</taxon>
    </lineage>
</organism>
<gene>
    <name evidence="1" type="ORF">A5642_02360</name>
</gene>
<proteinExistence type="predicted"/>
<dbReference type="AlphaFoldDB" id="A0A1A0MK19"/>
<sequence>MGTWVVDSDWYFLTAAILGRAGSKVAGAAGVVSGASHGSGHMAGNDPVGTKWGSRYDSAARDALGGADSLAQAWSSLAGRVYQAGVNHAWAEFHAGRRKIPVPANLPPRPAISEPSSTISSSVGANGVGLTDIIPGLVEAVGKETPNADTKGLDAASDMWQRFATTVAEAVSDVVNQVRRPDHDMPDATAFYETIANLSAPADAVAADGRTLSALTHSFSAATSAMRANIASEVNSTAMWMGGAASVVVLSSEVTGGASFRAVPAAMRWRLNQAGTNIRSYIAAVETAATAIDSLTVALDPAKKGLLDNQKFVDIEIYDPDGTKTHHYRIPLSKWLAWQNYLHRGGQEWDWNRWSSNYDQLQENSANGWWFDKYAAEVMGYSKDDGWHSQYSDQTIVPGRRWDWVSPDLNEFIENKSGRLDMDQLAKDERVLALGHQLTYNLNANYPYSPAEIAALQSLQDRYPDQFTVNRL</sequence>
<accession>A0A1A0MK19</accession>
<dbReference type="Proteomes" id="UP000093962">
    <property type="component" value="Unassembled WGS sequence"/>
</dbReference>
<evidence type="ECO:0000313" key="2">
    <source>
        <dbReference type="Proteomes" id="UP000093962"/>
    </source>
</evidence>
<name>A0A1A0MK19_MYCMU</name>